<dbReference type="Pfam" id="PF13649">
    <property type="entry name" value="Methyltransf_25"/>
    <property type="match status" value="1"/>
</dbReference>
<sequence length="270" mass="31127">MDINEIREKWSLKQKNKQASVDMWNSMAESFGDFVLPNFKDNPFLKLLEAKNMLKQDGLALDVGCGAGKYALAIAGCFRHVTGVDLSPEMINIAKQKALDYKIQNIDFYCGDWHDLDIKKSGYLHKFDLVFAHMTPAIQSGDTFEKLSAASKGWCVLAKPIKRTDPVSDAIKELVGISERRESCDEEILFAFEMLWRQGYLPQLEYEKQVWNMKKTLDEAYGLYVNRVKTYQDITLSEEEKIRAYLKTLARDGFIYEDVETTIVTLFWRV</sequence>
<dbReference type="CDD" id="cd02440">
    <property type="entry name" value="AdoMet_MTases"/>
    <property type="match status" value="1"/>
</dbReference>
<dbReference type="SUPFAM" id="SSF53335">
    <property type="entry name" value="S-adenosyl-L-methionine-dependent methyltransferases"/>
    <property type="match status" value="1"/>
</dbReference>
<evidence type="ECO:0000313" key="5">
    <source>
        <dbReference type="EMBL" id="RXE58719.1"/>
    </source>
</evidence>
<dbReference type="Gene3D" id="3.40.50.150">
    <property type="entry name" value="Vaccinia Virus protein VP39"/>
    <property type="match status" value="1"/>
</dbReference>
<evidence type="ECO:0000313" key="6">
    <source>
        <dbReference type="Proteomes" id="UP000289166"/>
    </source>
</evidence>
<reference evidence="6" key="1">
    <citation type="submission" date="2018-11" db="EMBL/GenBank/DDBJ databases">
        <title>Genome sequencing of a novel mesophilic and cellulolytic organism within the genus Hungateiclostridium.</title>
        <authorList>
            <person name="Rettenmaier R."/>
            <person name="Liebl W."/>
            <person name="Zverlov V."/>
        </authorList>
    </citation>
    <scope>NUCLEOTIDE SEQUENCE [LARGE SCALE GENOMIC DNA]</scope>
    <source>
        <strain evidence="6">N2K1</strain>
    </source>
</reference>
<dbReference type="GO" id="GO:0008168">
    <property type="term" value="F:methyltransferase activity"/>
    <property type="evidence" value="ECO:0007669"/>
    <property type="project" value="UniProtKB-KW"/>
</dbReference>
<dbReference type="PANTHER" id="PTHR43464">
    <property type="entry name" value="METHYLTRANSFERASE"/>
    <property type="match status" value="1"/>
</dbReference>
<dbReference type="EMBL" id="RLII01000014">
    <property type="protein sequence ID" value="RXE58719.1"/>
    <property type="molecule type" value="Genomic_DNA"/>
</dbReference>
<evidence type="ECO:0000256" key="3">
    <source>
        <dbReference type="ARBA" id="ARBA00022691"/>
    </source>
</evidence>
<dbReference type="InterPro" id="IPR041698">
    <property type="entry name" value="Methyltransf_25"/>
</dbReference>
<keyword evidence="6" id="KW-1185">Reference proteome</keyword>
<accession>A0A4V1K216</accession>
<evidence type="ECO:0000259" key="4">
    <source>
        <dbReference type="Pfam" id="PF13649"/>
    </source>
</evidence>
<dbReference type="InterPro" id="IPR029063">
    <property type="entry name" value="SAM-dependent_MTases_sf"/>
</dbReference>
<keyword evidence="3" id="KW-0949">S-adenosyl-L-methionine</keyword>
<dbReference type="RefSeq" id="WP_128706134.1">
    <property type="nucleotide sequence ID" value="NZ_RLII01000014.1"/>
</dbReference>
<gene>
    <name evidence="5" type="ORF">EFD62_11145</name>
</gene>
<keyword evidence="1 5" id="KW-0489">Methyltransferase</keyword>
<dbReference type="GO" id="GO:0032259">
    <property type="term" value="P:methylation"/>
    <property type="evidence" value="ECO:0007669"/>
    <property type="project" value="UniProtKB-KW"/>
</dbReference>
<comment type="caution">
    <text evidence="5">The sequence shown here is derived from an EMBL/GenBank/DDBJ whole genome shotgun (WGS) entry which is preliminary data.</text>
</comment>
<dbReference type="OrthoDB" id="9791837at2"/>
<keyword evidence="2 5" id="KW-0808">Transferase</keyword>
<name>A0A4V1K216_9FIRM</name>
<protein>
    <submittedName>
        <fullName evidence="5">Class I SAM-dependent methyltransferase</fullName>
    </submittedName>
</protein>
<organism evidence="5 6">
    <name type="scientific">Acetivibrio mesophilus</name>
    <dbReference type="NCBI Taxonomy" id="2487273"/>
    <lineage>
        <taxon>Bacteria</taxon>
        <taxon>Bacillati</taxon>
        <taxon>Bacillota</taxon>
        <taxon>Clostridia</taxon>
        <taxon>Eubacteriales</taxon>
        <taxon>Oscillospiraceae</taxon>
        <taxon>Acetivibrio</taxon>
    </lineage>
</organism>
<evidence type="ECO:0000256" key="1">
    <source>
        <dbReference type="ARBA" id="ARBA00022603"/>
    </source>
</evidence>
<feature type="domain" description="Methyltransferase" evidence="4">
    <location>
        <begin position="61"/>
        <end position="135"/>
    </location>
</feature>
<evidence type="ECO:0000256" key="2">
    <source>
        <dbReference type="ARBA" id="ARBA00022679"/>
    </source>
</evidence>
<dbReference type="AlphaFoldDB" id="A0A4V1K216"/>
<dbReference type="PANTHER" id="PTHR43464:SF19">
    <property type="entry name" value="UBIQUINONE BIOSYNTHESIS O-METHYLTRANSFERASE, MITOCHONDRIAL"/>
    <property type="match status" value="1"/>
</dbReference>
<dbReference type="Proteomes" id="UP000289166">
    <property type="component" value="Unassembled WGS sequence"/>
</dbReference>
<proteinExistence type="predicted"/>